<dbReference type="GO" id="GO:0005886">
    <property type="term" value="C:plasma membrane"/>
    <property type="evidence" value="ECO:0007669"/>
    <property type="project" value="UniProtKB-SubCell"/>
</dbReference>
<sequence>MTTTALPDTGRRLGRAPLPRPTARERATAWARRAPLMPALIFLIITTQLPFVVTIIISFMNWNALKPTETGFAGFKNYVEVLTNNDFRQAILVTIVLTVSVVLVSLVIGLVLALLLNQKFFGRGLARTLLIAPFLVVPVAAALVWKHAILNPTYGLINGVLTWIGQLTGNANPPQLDLLSTQPLLAVILSLVWQWTPFMMLILLAGLQSRPADVMEAAQMDGATGWQVFRHITLPHLRQYLELGGLLGAIYIVQNFDAVFTLTSGGLGTANLPYAVYQTFYFANEYGVASAAGVIVVIGSIIVATFALRTVFTLFKKEAAR</sequence>
<dbReference type="InterPro" id="IPR000515">
    <property type="entry name" value="MetI-like"/>
</dbReference>
<keyword evidence="4 7" id="KW-0812">Transmembrane</keyword>
<dbReference type="RefSeq" id="WP_082724130.1">
    <property type="nucleotide sequence ID" value="NZ_CP049819.1"/>
</dbReference>
<dbReference type="STRING" id="156980.SAMN04489745_0675"/>
<dbReference type="Pfam" id="PF00528">
    <property type="entry name" value="BPD_transp_1"/>
    <property type="match status" value="1"/>
</dbReference>
<dbReference type="CDD" id="cd06261">
    <property type="entry name" value="TM_PBP2"/>
    <property type="match status" value="1"/>
</dbReference>
<feature type="transmembrane region" description="Helical" evidence="7">
    <location>
        <begin position="286"/>
        <end position="308"/>
    </location>
</feature>
<keyword evidence="11" id="KW-1185">Reference proteome</keyword>
<comment type="subcellular location">
    <subcellularLocation>
        <location evidence="1 7">Cell membrane</location>
        <topology evidence="1 7">Multi-pass membrane protein</topology>
    </subcellularLocation>
</comment>
<accession>A0A1H4KL22</accession>
<feature type="transmembrane region" description="Helical" evidence="7">
    <location>
        <begin position="184"/>
        <end position="207"/>
    </location>
</feature>
<evidence type="ECO:0000256" key="7">
    <source>
        <dbReference type="RuleBase" id="RU363032"/>
    </source>
</evidence>
<evidence type="ECO:0000259" key="9">
    <source>
        <dbReference type="PROSITE" id="PS50928"/>
    </source>
</evidence>
<evidence type="ECO:0000256" key="5">
    <source>
        <dbReference type="ARBA" id="ARBA00022989"/>
    </source>
</evidence>
<organism evidence="10 11">
    <name type="scientific">Arthrobacter woluwensis</name>
    <dbReference type="NCBI Taxonomy" id="156980"/>
    <lineage>
        <taxon>Bacteria</taxon>
        <taxon>Bacillati</taxon>
        <taxon>Actinomycetota</taxon>
        <taxon>Actinomycetes</taxon>
        <taxon>Micrococcales</taxon>
        <taxon>Micrococcaceae</taxon>
        <taxon>Arthrobacter</taxon>
    </lineage>
</organism>
<comment type="similarity">
    <text evidence="7">Belongs to the binding-protein-dependent transport system permease family.</text>
</comment>
<dbReference type="EMBL" id="FNSN01000003">
    <property type="protein sequence ID" value="SEB58612.1"/>
    <property type="molecule type" value="Genomic_DNA"/>
</dbReference>
<evidence type="ECO:0000256" key="6">
    <source>
        <dbReference type="ARBA" id="ARBA00023136"/>
    </source>
</evidence>
<dbReference type="PANTHER" id="PTHR43005:SF2">
    <property type="entry name" value="INTEGRAL MEMBRANE SUGAR TRANSPORT PROTEIN"/>
    <property type="match status" value="1"/>
</dbReference>
<evidence type="ECO:0000256" key="8">
    <source>
        <dbReference type="SAM" id="MobiDB-lite"/>
    </source>
</evidence>
<keyword evidence="6 7" id="KW-0472">Membrane</keyword>
<keyword evidence="2 7" id="KW-0813">Transport</keyword>
<evidence type="ECO:0000256" key="2">
    <source>
        <dbReference type="ARBA" id="ARBA00022448"/>
    </source>
</evidence>
<evidence type="ECO:0000256" key="3">
    <source>
        <dbReference type="ARBA" id="ARBA00022475"/>
    </source>
</evidence>
<proteinExistence type="inferred from homology"/>
<dbReference type="OrthoDB" id="9804439at2"/>
<dbReference type="InterPro" id="IPR035906">
    <property type="entry name" value="MetI-like_sf"/>
</dbReference>
<evidence type="ECO:0000256" key="1">
    <source>
        <dbReference type="ARBA" id="ARBA00004651"/>
    </source>
</evidence>
<feature type="transmembrane region" description="Helical" evidence="7">
    <location>
        <begin position="90"/>
        <end position="116"/>
    </location>
</feature>
<protein>
    <submittedName>
        <fullName evidence="10">Carbohydrate ABC transporter membrane protein 1, CUT1 family</fullName>
    </submittedName>
</protein>
<keyword evidence="3" id="KW-1003">Cell membrane</keyword>
<name>A0A1H4KL22_9MICC</name>
<keyword evidence="5 7" id="KW-1133">Transmembrane helix</keyword>
<dbReference type="SUPFAM" id="SSF161098">
    <property type="entry name" value="MetI-like"/>
    <property type="match status" value="1"/>
</dbReference>
<evidence type="ECO:0000256" key="4">
    <source>
        <dbReference type="ARBA" id="ARBA00022692"/>
    </source>
</evidence>
<feature type="transmembrane region" description="Helical" evidence="7">
    <location>
        <begin position="36"/>
        <end position="60"/>
    </location>
</feature>
<evidence type="ECO:0000313" key="10">
    <source>
        <dbReference type="EMBL" id="SEB58612.1"/>
    </source>
</evidence>
<gene>
    <name evidence="10" type="ORF">SAMN04489745_0675</name>
</gene>
<reference evidence="10 11" key="1">
    <citation type="submission" date="2016-10" db="EMBL/GenBank/DDBJ databases">
        <authorList>
            <person name="de Groot N.N."/>
        </authorList>
    </citation>
    <scope>NUCLEOTIDE SEQUENCE [LARGE SCALE GENOMIC DNA]</scope>
    <source>
        <strain evidence="10 11">DSM 10495</strain>
    </source>
</reference>
<dbReference type="GO" id="GO:0055085">
    <property type="term" value="P:transmembrane transport"/>
    <property type="evidence" value="ECO:0007669"/>
    <property type="project" value="InterPro"/>
</dbReference>
<dbReference type="PANTHER" id="PTHR43005">
    <property type="entry name" value="BLR7065 PROTEIN"/>
    <property type="match status" value="1"/>
</dbReference>
<evidence type="ECO:0000313" key="11">
    <source>
        <dbReference type="Proteomes" id="UP000182652"/>
    </source>
</evidence>
<dbReference type="PROSITE" id="PS50928">
    <property type="entry name" value="ABC_TM1"/>
    <property type="match status" value="1"/>
</dbReference>
<feature type="transmembrane region" description="Helical" evidence="7">
    <location>
        <begin position="240"/>
        <end position="266"/>
    </location>
</feature>
<feature type="domain" description="ABC transmembrane type-1" evidence="9">
    <location>
        <begin position="91"/>
        <end position="307"/>
    </location>
</feature>
<feature type="transmembrane region" description="Helical" evidence="7">
    <location>
        <begin position="128"/>
        <end position="145"/>
    </location>
</feature>
<dbReference type="Proteomes" id="UP000182652">
    <property type="component" value="Unassembled WGS sequence"/>
</dbReference>
<dbReference type="AlphaFoldDB" id="A0A1H4KL22"/>
<dbReference type="Gene3D" id="1.10.3720.10">
    <property type="entry name" value="MetI-like"/>
    <property type="match status" value="1"/>
</dbReference>
<feature type="region of interest" description="Disordered" evidence="8">
    <location>
        <begin position="1"/>
        <end position="22"/>
    </location>
</feature>